<evidence type="ECO:0000313" key="2">
    <source>
        <dbReference type="EMBL" id="MYN01459.1"/>
    </source>
</evidence>
<accession>A0A6N9HDG4</accession>
<proteinExistence type="predicted"/>
<keyword evidence="1" id="KW-1133">Transmembrane helix</keyword>
<evidence type="ECO:0000256" key="1">
    <source>
        <dbReference type="SAM" id="Phobius"/>
    </source>
</evidence>
<dbReference type="EMBL" id="WWCJ01000003">
    <property type="protein sequence ID" value="MYN01459.1"/>
    <property type="molecule type" value="Genomic_DNA"/>
</dbReference>
<reference evidence="2 3" key="1">
    <citation type="submission" date="2019-12" db="EMBL/GenBank/DDBJ databases">
        <title>Novel species isolated from a subtropical stream in China.</title>
        <authorList>
            <person name="Lu H."/>
        </authorList>
    </citation>
    <scope>NUCLEOTIDE SEQUENCE [LARGE SCALE GENOMIC DNA]</scope>
    <source>
        <strain evidence="2 3">DS3</strain>
    </source>
</reference>
<keyword evidence="1" id="KW-0472">Membrane</keyword>
<feature type="transmembrane region" description="Helical" evidence="1">
    <location>
        <begin position="83"/>
        <end position="107"/>
    </location>
</feature>
<keyword evidence="3" id="KW-1185">Reference proteome</keyword>
<dbReference type="AlphaFoldDB" id="A0A6N9HDG4"/>
<gene>
    <name evidence="2" type="ORF">GTP41_05040</name>
</gene>
<protein>
    <submittedName>
        <fullName evidence="2">Uncharacterized protein</fullName>
    </submittedName>
</protein>
<sequence length="112" mass="11797">MLDNHSKIAAVLHIIMGAFLLLSLLFIMLFFGGMAALAQADVPFVGWIAGFGAFIVGLFALYGVAQIAAAVAYLNGSPAGRTFVIIFSVIALFNFPLGTAAGAYSLWALLRK</sequence>
<dbReference type="Proteomes" id="UP000448575">
    <property type="component" value="Unassembled WGS sequence"/>
</dbReference>
<feature type="transmembrane region" description="Helical" evidence="1">
    <location>
        <begin position="44"/>
        <end position="71"/>
    </location>
</feature>
<dbReference type="RefSeq" id="WP_161024477.1">
    <property type="nucleotide sequence ID" value="NZ_WWCJ01000003.1"/>
</dbReference>
<feature type="transmembrane region" description="Helical" evidence="1">
    <location>
        <begin position="12"/>
        <end position="38"/>
    </location>
</feature>
<name>A0A6N9HDG4_9BURK</name>
<keyword evidence="1" id="KW-0812">Transmembrane</keyword>
<comment type="caution">
    <text evidence="2">The sequence shown here is derived from an EMBL/GenBank/DDBJ whole genome shotgun (WGS) entry which is preliminary data.</text>
</comment>
<organism evidence="2 3">
    <name type="scientific">Pseudoduganella guangdongensis</name>
    <dbReference type="NCBI Taxonomy" id="2692179"/>
    <lineage>
        <taxon>Bacteria</taxon>
        <taxon>Pseudomonadati</taxon>
        <taxon>Pseudomonadota</taxon>
        <taxon>Betaproteobacteria</taxon>
        <taxon>Burkholderiales</taxon>
        <taxon>Oxalobacteraceae</taxon>
        <taxon>Telluria group</taxon>
        <taxon>Pseudoduganella</taxon>
    </lineage>
</organism>
<evidence type="ECO:0000313" key="3">
    <source>
        <dbReference type="Proteomes" id="UP000448575"/>
    </source>
</evidence>